<reference evidence="3 4" key="1">
    <citation type="submission" date="2024-09" db="EMBL/GenBank/DDBJ databases">
        <title>Rethinking Asexuality: The Enigmatic Case of Functional Sexual Genes in Lepraria (Stereocaulaceae).</title>
        <authorList>
            <person name="Doellman M."/>
            <person name="Sun Y."/>
            <person name="Barcenas-Pena A."/>
            <person name="Lumbsch H.T."/>
            <person name="Grewe F."/>
        </authorList>
    </citation>
    <scope>NUCLEOTIDE SEQUENCE [LARGE SCALE GENOMIC DNA]</scope>
    <source>
        <strain evidence="3 4">Grewe 0041</strain>
    </source>
</reference>
<dbReference type="Proteomes" id="UP001590951">
    <property type="component" value="Unassembled WGS sequence"/>
</dbReference>
<accession>A0ABR4B1F4</accession>
<feature type="compositionally biased region" description="Polar residues" evidence="1">
    <location>
        <begin position="27"/>
        <end position="38"/>
    </location>
</feature>
<feature type="signal peptide" evidence="2">
    <location>
        <begin position="1"/>
        <end position="21"/>
    </location>
</feature>
<keyword evidence="2" id="KW-0732">Signal</keyword>
<organism evidence="3 4">
    <name type="scientific">Lepraria finkii</name>
    <dbReference type="NCBI Taxonomy" id="1340010"/>
    <lineage>
        <taxon>Eukaryota</taxon>
        <taxon>Fungi</taxon>
        <taxon>Dikarya</taxon>
        <taxon>Ascomycota</taxon>
        <taxon>Pezizomycotina</taxon>
        <taxon>Lecanoromycetes</taxon>
        <taxon>OSLEUM clade</taxon>
        <taxon>Lecanoromycetidae</taxon>
        <taxon>Lecanorales</taxon>
        <taxon>Lecanorineae</taxon>
        <taxon>Stereocaulaceae</taxon>
        <taxon>Lepraria</taxon>
    </lineage>
</organism>
<dbReference type="InterPro" id="IPR024079">
    <property type="entry name" value="MetalloPept_cat_dom_sf"/>
</dbReference>
<dbReference type="Gene3D" id="3.40.390.10">
    <property type="entry name" value="Collagenase (Catalytic Domain)"/>
    <property type="match status" value="1"/>
</dbReference>
<evidence type="ECO:0008006" key="5">
    <source>
        <dbReference type="Google" id="ProtNLM"/>
    </source>
</evidence>
<evidence type="ECO:0000313" key="3">
    <source>
        <dbReference type="EMBL" id="KAL2051047.1"/>
    </source>
</evidence>
<feature type="chain" id="PRO_5045045157" description="Lysine-specific metallo-endopeptidase domain-containing protein" evidence="2">
    <location>
        <begin position="22"/>
        <end position="364"/>
    </location>
</feature>
<keyword evidence="4" id="KW-1185">Reference proteome</keyword>
<feature type="compositionally biased region" description="Low complexity" evidence="1">
    <location>
        <begin position="39"/>
        <end position="61"/>
    </location>
</feature>
<dbReference type="SUPFAM" id="SSF55486">
    <property type="entry name" value="Metalloproteases ('zincins'), catalytic domain"/>
    <property type="match status" value="1"/>
</dbReference>
<feature type="region of interest" description="Disordered" evidence="1">
    <location>
        <begin position="26"/>
        <end position="61"/>
    </location>
</feature>
<comment type="caution">
    <text evidence="3">The sequence shown here is derived from an EMBL/GenBank/DDBJ whole genome shotgun (WGS) entry which is preliminary data.</text>
</comment>
<gene>
    <name evidence="3" type="ORF">ABVK25_008641</name>
</gene>
<name>A0ABR4B1F4_9LECA</name>
<evidence type="ECO:0000256" key="2">
    <source>
        <dbReference type="SAM" id="SignalP"/>
    </source>
</evidence>
<evidence type="ECO:0000313" key="4">
    <source>
        <dbReference type="Proteomes" id="UP001590951"/>
    </source>
</evidence>
<proteinExistence type="predicted"/>
<evidence type="ECO:0000256" key="1">
    <source>
        <dbReference type="SAM" id="MobiDB-lite"/>
    </source>
</evidence>
<dbReference type="EMBL" id="JBHFEH010000039">
    <property type="protein sequence ID" value="KAL2051047.1"/>
    <property type="molecule type" value="Genomic_DNA"/>
</dbReference>
<sequence length="364" mass="39099">MHCSRSSLWRAAALALQLTHALPTTLNSSSGQLQKTPKSTAGLSSSTSASQSTTPNTSQNINNTAVKAGNYNILFCGNLTTTVRESLQLLWSNLGTIKTDAETGSSSPAYQAFFKDDDYTSFVEQMLTNITNGASLQKAGQNSAEAPTLACLTGPGIATEETSAGESDLYEICSGNSKYGAFYRSSTNWIFLCPAFFSYQQQTITTSSPPSQYCPNVVDNYFVQSYWMHLVQSQMYLLMHEILHFYLDSAPYPSHDSSDEVTDINAAFNVAAGDTISNPESYVIYAAMVSGGCTNYPAPTDNDPDECNGTCLSKLGSPASDVISISNLTVYGMEVDVISMDTINRTISGLRTSSPTSSDSNEAE</sequence>
<protein>
    <recommendedName>
        <fullName evidence="5">Lysine-specific metallo-endopeptidase domain-containing protein</fullName>
    </recommendedName>
</protein>